<dbReference type="PANTHER" id="PTHR34388:SF1">
    <property type="entry name" value="DNA POLYMERASE III SUBUNIT DELTA"/>
    <property type="match status" value="1"/>
</dbReference>
<evidence type="ECO:0000256" key="5">
    <source>
        <dbReference type="ARBA" id="ARBA00022705"/>
    </source>
</evidence>
<dbReference type="InterPro" id="IPR010372">
    <property type="entry name" value="DNA_pol3_delta_N"/>
</dbReference>
<accession>A0A379C4L4</accession>
<feature type="domain" description="DNA polymerase III delta subunit-like C-terminal" evidence="10">
    <location>
        <begin position="214"/>
        <end position="333"/>
    </location>
</feature>
<dbReference type="InterPro" id="IPR008921">
    <property type="entry name" value="DNA_pol3_clamp-load_cplx_C"/>
</dbReference>
<dbReference type="GO" id="GO:0003677">
    <property type="term" value="F:DNA binding"/>
    <property type="evidence" value="ECO:0007669"/>
    <property type="project" value="InterPro"/>
</dbReference>
<evidence type="ECO:0000256" key="8">
    <source>
        <dbReference type="ARBA" id="ARBA00049244"/>
    </source>
</evidence>
<dbReference type="Proteomes" id="UP000255517">
    <property type="component" value="Unassembled WGS sequence"/>
</dbReference>
<evidence type="ECO:0000256" key="6">
    <source>
        <dbReference type="ARBA" id="ARBA00022932"/>
    </source>
</evidence>
<dbReference type="Pfam" id="PF06144">
    <property type="entry name" value="DNA_pol3_delta"/>
    <property type="match status" value="1"/>
</dbReference>
<evidence type="ECO:0000256" key="1">
    <source>
        <dbReference type="ARBA" id="ARBA00012417"/>
    </source>
</evidence>
<evidence type="ECO:0000256" key="7">
    <source>
        <dbReference type="ARBA" id="ARBA00034754"/>
    </source>
</evidence>
<dbReference type="PANTHER" id="PTHR34388">
    <property type="entry name" value="DNA POLYMERASE III SUBUNIT DELTA"/>
    <property type="match status" value="1"/>
</dbReference>
<dbReference type="InterPro" id="IPR005790">
    <property type="entry name" value="DNA_polIII_delta"/>
</dbReference>
<dbReference type="Pfam" id="PF21694">
    <property type="entry name" value="DNA_pol3_delta_C"/>
    <property type="match status" value="1"/>
</dbReference>
<evidence type="ECO:0000313" key="11">
    <source>
        <dbReference type="EMBL" id="SUB56547.1"/>
    </source>
</evidence>
<proteinExistence type="inferred from homology"/>
<evidence type="ECO:0000256" key="4">
    <source>
        <dbReference type="ARBA" id="ARBA00022695"/>
    </source>
</evidence>
<keyword evidence="6" id="KW-0239">DNA-directed DNA polymerase</keyword>
<dbReference type="InterPro" id="IPR027417">
    <property type="entry name" value="P-loop_NTPase"/>
</dbReference>
<keyword evidence="4" id="KW-0548">Nucleotidyltransferase</keyword>
<dbReference type="GO" id="GO:0006261">
    <property type="term" value="P:DNA-templated DNA replication"/>
    <property type="evidence" value="ECO:0007669"/>
    <property type="project" value="TreeGrafter"/>
</dbReference>
<dbReference type="GO" id="GO:0003887">
    <property type="term" value="F:DNA-directed DNA polymerase activity"/>
    <property type="evidence" value="ECO:0007669"/>
    <property type="project" value="UniProtKB-KW"/>
</dbReference>
<dbReference type="NCBIfam" id="TIGR01128">
    <property type="entry name" value="holA"/>
    <property type="match status" value="1"/>
</dbReference>
<feature type="domain" description="DNA polymerase III delta N-terminal" evidence="9">
    <location>
        <begin position="17"/>
        <end position="133"/>
    </location>
</feature>
<protein>
    <recommendedName>
        <fullName evidence="2">DNA polymerase III subunit delta</fullName>
        <ecNumber evidence="1">2.7.7.7</ecNumber>
    </recommendedName>
</protein>
<dbReference type="STRING" id="1122949.GCA_000378725_00888"/>
<gene>
    <name evidence="11" type="ORF">NCTC13149_00319</name>
</gene>
<name>A0A379C4L4_9FIRM</name>
<dbReference type="RefSeq" id="WP_019034704.1">
    <property type="nucleotide sequence ID" value="NZ_CAMUOS010000007.1"/>
</dbReference>
<keyword evidence="3" id="KW-0808">Transferase</keyword>
<organism evidence="11 12">
    <name type="scientific">Peptoniphilus lacrimalis</name>
    <dbReference type="NCBI Taxonomy" id="33031"/>
    <lineage>
        <taxon>Bacteria</taxon>
        <taxon>Bacillati</taxon>
        <taxon>Bacillota</taxon>
        <taxon>Tissierellia</taxon>
        <taxon>Tissierellales</taxon>
        <taxon>Peptoniphilaceae</taxon>
        <taxon>Peptoniphilus</taxon>
    </lineage>
</organism>
<evidence type="ECO:0000259" key="9">
    <source>
        <dbReference type="Pfam" id="PF06144"/>
    </source>
</evidence>
<dbReference type="GO" id="GO:0009360">
    <property type="term" value="C:DNA polymerase III complex"/>
    <property type="evidence" value="ECO:0007669"/>
    <property type="project" value="InterPro"/>
</dbReference>
<keyword evidence="5" id="KW-0235">DNA replication</keyword>
<dbReference type="SUPFAM" id="SSF48019">
    <property type="entry name" value="post-AAA+ oligomerization domain-like"/>
    <property type="match status" value="1"/>
</dbReference>
<comment type="catalytic activity">
    <reaction evidence="8">
        <text>DNA(n) + a 2'-deoxyribonucleoside 5'-triphosphate = DNA(n+1) + diphosphate</text>
        <dbReference type="Rhea" id="RHEA:22508"/>
        <dbReference type="Rhea" id="RHEA-COMP:17339"/>
        <dbReference type="Rhea" id="RHEA-COMP:17340"/>
        <dbReference type="ChEBI" id="CHEBI:33019"/>
        <dbReference type="ChEBI" id="CHEBI:61560"/>
        <dbReference type="ChEBI" id="CHEBI:173112"/>
        <dbReference type="EC" id="2.7.7.7"/>
    </reaction>
</comment>
<evidence type="ECO:0000256" key="3">
    <source>
        <dbReference type="ARBA" id="ARBA00022679"/>
    </source>
</evidence>
<reference evidence="11 12" key="1">
    <citation type="submission" date="2018-06" db="EMBL/GenBank/DDBJ databases">
        <authorList>
            <consortium name="Pathogen Informatics"/>
            <person name="Doyle S."/>
        </authorList>
    </citation>
    <scope>NUCLEOTIDE SEQUENCE [LARGE SCALE GENOMIC DNA]</scope>
    <source>
        <strain evidence="11 12">NCTC13149</strain>
    </source>
</reference>
<evidence type="ECO:0000259" key="10">
    <source>
        <dbReference type="Pfam" id="PF21694"/>
    </source>
</evidence>
<dbReference type="Gene3D" id="1.10.8.60">
    <property type="match status" value="1"/>
</dbReference>
<dbReference type="InterPro" id="IPR048466">
    <property type="entry name" value="DNA_pol3_delta-like_C"/>
</dbReference>
<dbReference type="OrthoDB" id="9775929at2"/>
<dbReference type="EMBL" id="UGSZ01000001">
    <property type="protein sequence ID" value="SUB56547.1"/>
    <property type="molecule type" value="Genomic_DNA"/>
</dbReference>
<comment type="similarity">
    <text evidence="7">Belongs to the DNA polymerase HolA subunit family.</text>
</comment>
<dbReference type="SUPFAM" id="SSF52540">
    <property type="entry name" value="P-loop containing nucleoside triphosphate hydrolases"/>
    <property type="match status" value="1"/>
</dbReference>
<sequence length="336" mass="39626">MNYKEIYRKKDLSGAFLFSGKEKLLMENTCTYLINLFTKEAMRSFNLIYFKAEECSLANIEEACQTFPLMDKKKIVIVKDSLNFINLNNLEKSFYDFLDNLPDFIILIFLERDAINKTTKFYKYFSKKGTNVDFAKLTPQEVSRFVNSYFLRKNKKIKPAQISYFLSLTSYNLKNSNVSLLDLKNEMDKIIGFSKDEFINNSDIDLLTDKVVDANIFKLLDGLYARDRDFALNELKNLYDENEPMAKIFVMIVRQVRLLLAYKVLKNKNSSSSDIMNKLSIKKFEFSKLQNYSSNFKMEFLRDFYDELLKSDRILKSTNIDPLLEMENLIIKYTRK</sequence>
<evidence type="ECO:0000313" key="12">
    <source>
        <dbReference type="Proteomes" id="UP000255517"/>
    </source>
</evidence>
<dbReference type="Gene3D" id="3.40.50.300">
    <property type="entry name" value="P-loop containing nucleotide triphosphate hydrolases"/>
    <property type="match status" value="1"/>
</dbReference>
<dbReference type="EC" id="2.7.7.7" evidence="1"/>
<dbReference type="AlphaFoldDB" id="A0A379C4L4"/>
<evidence type="ECO:0000256" key="2">
    <source>
        <dbReference type="ARBA" id="ARBA00017703"/>
    </source>
</evidence>
<dbReference type="Gene3D" id="1.20.272.10">
    <property type="match status" value="1"/>
</dbReference>